<gene>
    <name evidence="2" type="ORF">CDAR_78791</name>
</gene>
<dbReference type="Proteomes" id="UP001054837">
    <property type="component" value="Unassembled WGS sequence"/>
</dbReference>
<comment type="caution">
    <text evidence="2">The sequence shown here is derived from an EMBL/GenBank/DDBJ whole genome shotgun (WGS) entry which is preliminary data.</text>
</comment>
<evidence type="ECO:0000313" key="2">
    <source>
        <dbReference type="EMBL" id="GIY61984.1"/>
    </source>
</evidence>
<keyword evidence="1" id="KW-0732">Signal</keyword>
<dbReference type="Gene3D" id="2.10.80.10">
    <property type="entry name" value="Lipase, subunit A"/>
    <property type="match status" value="1"/>
</dbReference>
<evidence type="ECO:0000256" key="1">
    <source>
        <dbReference type="SAM" id="SignalP"/>
    </source>
</evidence>
<sequence length="99" mass="10802">MTLVLASLENLNMKVLVFCVALVASLVVGDPQQCESNDKCKADECCLMTGIFSKAFCHNLTAKGETCRDNELFRRGMYITKCPCGSGLSCQPTLNSRSK</sequence>
<protein>
    <submittedName>
        <fullName evidence="2">Uncharacterized protein</fullName>
    </submittedName>
</protein>
<name>A0AAV4UX34_9ARAC</name>
<organism evidence="2 3">
    <name type="scientific">Caerostris darwini</name>
    <dbReference type="NCBI Taxonomy" id="1538125"/>
    <lineage>
        <taxon>Eukaryota</taxon>
        <taxon>Metazoa</taxon>
        <taxon>Ecdysozoa</taxon>
        <taxon>Arthropoda</taxon>
        <taxon>Chelicerata</taxon>
        <taxon>Arachnida</taxon>
        <taxon>Araneae</taxon>
        <taxon>Araneomorphae</taxon>
        <taxon>Entelegynae</taxon>
        <taxon>Araneoidea</taxon>
        <taxon>Araneidae</taxon>
        <taxon>Caerostris</taxon>
    </lineage>
</organism>
<dbReference type="EMBL" id="BPLQ01012023">
    <property type="protein sequence ID" value="GIY61984.1"/>
    <property type="molecule type" value="Genomic_DNA"/>
</dbReference>
<feature type="chain" id="PRO_5043764044" evidence="1">
    <location>
        <begin position="30"/>
        <end position="99"/>
    </location>
</feature>
<dbReference type="AlphaFoldDB" id="A0AAV4UX34"/>
<keyword evidence="3" id="KW-1185">Reference proteome</keyword>
<reference evidence="2 3" key="1">
    <citation type="submission" date="2021-06" db="EMBL/GenBank/DDBJ databases">
        <title>Caerostris darwini draft genome.</title>
        <authorList>
            <person name="Kono N."/>
            <person name="Arakawa K."/>
        </authorList>
    </citation>
    <scope>NUCLEOTIDE SEQUENCE [LARGE SCALE GENOMIC DNA]</scope>
</reference>
<accession>A0AAV4UX34</accession>
<evidence type="ECO:0000313" key="3">
    <source>
        <dbReference type="Proteomes" id="UP001054837"/>
    </source>
</evidence>
<feature type="signal peptide" evidence="1">
    <location>
        <begin position="1"/>
        <end position="29"/>
    </location>
</feature>
<proteinExistence type="predicted"/>